<proteinExistence type="predicted"/>
<gene>
    <name evidence="2" type="ORF">Mal33_28780</name>
</gene>
<dbReference type="InterPro" id="IPR010359">
    <property type="entry name" value="IrrE_HExxH"/>
</dbReference>
<dbReference type="AlphaFoldDB" id="A0A518IUW9"/>
<dbReference type="Pfam" id="PF06114">
    <property type="entry name" value="Peptidase_M78"/>
    <property type="match status" value="1"/>
</dbReference>
<accession>A0A518IUW9</accession>
<evidence type="ECO:0000313" key="3">
    <source>
        <dbReference type="Proteomes" id="UP000316770"/>
    </source>
</evidence>
<name>A0A518IUW9_9BACT</name>
<dbReference type="Proteomes" id="UP000316770">
    <property type="component" value="Chromosome"/>
</dbReference>
<dbReference type="RefSeq" id="WP_197452625.1">
    <property type="nucleotide sequence ID" value="NZ_CP036318.1"/>
</dbReference>
<protein>
    <recommendedName>
        <fullName evidence="1">IrrE N-terminal-like domain-containing protein</fullName>
    </recommendedName>
</protein>
<sequence>MRQPGDQTITVGHVVVSLDEAIELTRSHYPNGPEKLAEHLGVPVLEASLVGAAGWCIKGRKPRIRIDNSTSPSRRRFTLAHELAHLVLGTDSELESKPFQTDIKEEREADRLASQFLVPDDRLEQFVGGHLPVDAKTLQRIAKDAKVSPVMAACRVASASERLGLLNAAVAYFENEKEVWQYSENLQFDEGEPSDLMREAIAAKPQLARSDNGDGKINVCSLLETQYYQLLLVQLLSPEDAVIESAEETRRRLAERVFGSDESFQQSVAALLGNVKKKCSGKTLNEAVAWFEETYVGTKYTGDRYERLSSDEGREYVRIHLSRWFSS</sequence>
<evidence type="ECO:0000259" key="1">
    <source>
        <dbReference type="Pfam" id="PF06114"/>
    </source>
</evidence>
<dbReference type="EMBL" id="CP036318">
    <property type="protein sequence ID" value="QDV56877.1"/>
    <property type="molecule type" value="Genomic_DNA"/>
</dbReference>
<dbReference type="PANTHER" id="PTHR43236">
    <property type="entry name" value="ANTITOXIN HIGA1"/>
    <property type="match status" value="1"/>
</dbReference>
<feature type="domain" description="IrrE N-terminal-like" evidence="1">
    <location>
        <begin position="37"/>
        <end position="155"/>
    </location>
</feature>
<dbReference type="InterPro" id="IPR052345">
    <property type="entry name" value="Rad_response_metalloprotease"/>
</dbReference>
<organism evidence="2 3">
    <name type="scientific">Rosistilla oblonga</name>
    <dbReference type="NCBI Taxonomy" id="2527990"/>
    <lineage>
        <taxon>Bacteria</taxon>
        <taxon>Pseudomonadati</taxon>
        <taxon>Planctomycetota</taxon>
        <taxon>Planctomycetia</taxon>
        <taxon>Pirellulales</taxon>
        <taxon>Pirellulaceae</taxon>
        <taxon>Rosistilla</taxon>
    </lineage>
</organism>
<evidence type="ECO:0000313" key="2">
    <source>
        <dbReference type="EMBL" id="QDV56877.1"/>
    </source>
</evidence>
<dbReference type="PANTHER" id="PTHR43236:SF2">
    <property type="entry name" value="BLL0069 PROTEIN"/>
    <property type="match status" value="1"/>
</dbReference>
<dbReference type="Gene3D" id="1.10.10.2910">
    <property type="match status" value="1"/>
</dbReference>
<reference evidence="2 3" key="1">
    <citation type="submission" date="2019-02" db="EMBL/GenBank/DDBJ databases">
        <title>Deep-cultivation of Planctomycetes and their phenomic and genomic characterization uncovers novel biology.</title>
        <authorList>
            <person name="Wiegand S."/>
            <person name="Jogler M."/>
            <person name="Boedeker C."/>
            <person name="Pinto D."/>
            <person name="Vollmers J."/>
            <person name="Rivas-Marin E."/>
            <person name="Kohn T."/>
            <person name="Peeters S.H."/>
            <person name="Heuer A."/>
            <person name="Rast P."/>
            <person name="Oberbeckmann S."/>
            <person name="Bunk B."/>
            <person name="Jeske O."/>
            <person name="Meyerdierks A."/>
            <person name="Storesund J.E."/>
            <person name="Kallscheuer N."/>
            <person name="Luecker S."/>
            <person name="Lage O.M."/>
            <person name="Pohl T."/>
            <person name="Merkel B.J."/>
            <person name="Hornburger P."/>
            <person name="Mueller R.-W."/>
            <person name="Bruemmer F."/>
            <person name="Labrenz M."/>
            <person name="Spormann A.M."/>
            <person name="Op den Camp H."/>
            <person name="Overmann J."/>
            <person name="Amann R."/>
            <person name="Jetten M.S.M."/>
            <person name="Mascher T."/>
            <person name="Medema M.H."/>
            <person name="Devos D.P."/>
            <person name="Kaster A.-K."/>
            <person name="Ovreas L."/>
            <person name="Rohde M."/>
            <person name="Galperin M.Y."/>
            <person name="Jogler C."/>
        </authorList>
    </citation>
    <scope>NUCLEOTIDE SEQUENCE [LARGE SCALE GENOMIC DNA]</scope>
    <source>
        <strain evidence="2 3">Mal33</strain>
    </source>
</reference>
<keyword evidence="3" id="KW-1185">Reference proteome</keyword>